<dbReference type="GO" id="GO:0005789">
    <property type="term" value="C:endoplasmic reticulum membrane"/>
    <property type="evidence" value="ECO:0007669"/>
    <property type="project" value="UniProtKB-SubCell"/>
</dbReference>
<evidence type="ECO:0000256" key="5">
    <source>
        <dbReference type="ARBA" id="ARBA00020208"/>
    </source>
</evidence>
<dbReference type="Proteomes" id="UP000267096">
    <property type="component" value="Unassembled WGS sequence"/>
</dbReference>
<evidence type="ECO:0000256" key="6">
    <source>
        <dbReference type="ARBA" id="ARBA00022692"/>
    </source>
</evidence>
<keyword evidence="7" id="KW-0256">Endoplasmic reticulum</keyword>
<comment type="subcellular location">
    <subcellularLocation>
        <location evidence="2">Endoplasmic reticulum membrane</location>
    </subcellularLocation>
    <subcellularLocation>
        <location evidence="1">Nucleus inner membrane</location>
    </subcellularLocation>
    <subcellularLocation>
        <location evidence="3">Nucleus outer membrane</location>
    </subcellularLocation>
</comment>
<evidence type="ECO:0000256" key="4">
    <source>
        <dbReference type="ARBA" id="ARBA00007141"/>
    </source>
</evidence>
<evidence type="ECO:0000256" key="7">
    <source>
        <dbReference type="ARBA" id="ARBA00022824"/>
    </source>
</evidence>
<dbReference type="PANTHER" id="PTHR10868:SF1">
    <property type="entry name" value="SIGMA NON-OPIOID INTRACELLULAR RECEPTOR 1"/>
    <property type="match status" value="1"/>
</dbReference>
<dbReference type="GO" id="GO:0005637">
    <property type="term" value="C:nuclear inner membrane"/>
    <property type="evidence" value="ECO:0007669"/>
    <property type="project" value="UniProtKB-SubCell"/>
</dbReference>
<organism evidence="13">
    <name type="scientific">Anisakis simplex</name>
    <name type="common">Herring worm</name>
    <dbReference type="NCBI Taxonomy" id="6269"/>
    <lineage>
        <taxon>Eukaryota</taxon>
        <taxon>Metazoa</taxon>
        <taxon>Ecdysozoa</taxon>
        <taxon>Nematoda</taxon>
        <taxon>Chromadorea</taxon>
        <taxon>Rhabditida</taxon>
        <taxon>Spirurina</taxon>
        <taxon>Ascaridomorpha</taxon>
        <taxon>Ascaridoidea</taxon>
        <taxon>Anisakidae</taxon>
        <taxon>Anisakis</taxon>
        <taxon>Anisakis simplex complex</taxon>
    </lineage>
</organism>
<reference evidence="11 12" key="2">
    <citation type="submission" date="2018-11" db="EMBL/GenBank/DDBJ databases">
        <authorList>
            <consortium name="Pathogen Informatics"/>
        </authorList>
    </citation>
    <scope>NUCLEOTIDE SEQUENCE [LARGE SCALE GENOMIC DNA]</scope>
</reference>
<comment type="similarity">
    <text evidence="4">Belongs to the ERG2 family.</text>
</comment>
<keyword evidence="8" id="KW-1133">Transmembrane helix</keyword>
<protein>
    <recommendedName>
        <fullName evidence="5">Sigma non-opioid intracellular receptor 1</fullName>
    </recommendedName>
    <alternativeName>
        <fullName evidence="10">Sigma 1-type opioid receptor</fullName>
    </alternativeName>
</protein>
<evidence type="ECO:0000313" key="11">
    <source>
        <dbReference type="EMBL" id="VDK60827.1"/>
    </source>
</evidence>
<dbReference type="InterPro" id="IPR006716">
    <property type="entry name" value="ERG2_sigma1_rcpt-like"/>
</dbReference>
<dbReference type="Pfam" id="PF04622">
    <property type="entry name" value="ERG2_Sigma1R"/>
    <property type="match status" value="1"/>
</dbReference>
<dbReference type="WBParaSite" id="ASIM_0001821401-mRNA-1">
    <property type="protein sequence ID" value="ASIM_0001821401-mRNA-1"/>
    <property type="gene ID" value="ASIM_0001821401"/>
</dbReference>
<dbReference type="GO" id="GO:0005640">
    <property type="term" value="C:nuclear outer membrane"/>
    <property type="evidence" value="ECO:0007669"/>
    <property type="project" value="UniProtKB-SubCell"/>
</dbReference>
<dbReference type="EMBL" id="UYRR01034343">
    <property type="protein sequence ID" value="VDK60827.1"/>
    <property type="molecule type" value="Genomic_DNA"/>
</dbReference>
<evidence type="ECO:0000256" key="2">
    <source>
        <dbReference type="ARBA" id="ARBA00004586"/>
    </source>
</evidence>
<proteinExistence type="inferred from homology"/>
<evidence type="ECO:0000256" key="9">
    <source>
        <dbReference type="ARBA" id="ARBA00023136"/>
    </source>
</evidence>
<dbReference type="AlphaFoldDB" id="A0A0M3KB67"/>
<evidence type="ECO:0000256" key="1">
    <source>
        <dbReference type="ARBA" id="ARBA00004540"/>
    </source>
</evidence>
<keyword evidence="9" id="KW-0472">Membrane</keyword>
<accession>A0A0M3KB67</accession>
<reference evidence="13" key="1">
    <citation type="submission" date="2017-02" db="UniProtKB">
        <authorList>
            <consortium name="WormBaseParasite"/>
        </authorList>
    </citation>
    <scope>IDENTIFICATION</scope>
</reference>
<evidence type="ECO:0000256" key="8">
    <source>
        <dbReference type="ARBA" id="ARBA00022989"/>
    </source>
</evidence>
<evidence type="ECO:0000256" key="3">
    <source>
        <dbReference type="ARBA" id="ARBA00004649"/>
    </source>
</evidence>
<name>A0A0M3KB67_ANISI</name>
<keyword evidence="6" id="KW-0812">Transmembrane</keyword>
<evidence type="ECO:0000313" key="13">
    <source>
        <dbReference type="WBParaSite" id="ASIM_0001821401-mRNA-1"/>
    </source>
</evidence>
<dbReference type="PANTHER" id="PTHR10868">
    <property type="entry name" value="SIGMA 1-TYPE OPIOID RECEPTOR-RELATED"/>
    <property type="match status" value="1"/>
</dbReference>
<dbReference type="OrthoDB" id="347124at2759"/>
<keyword evidence="12" id="KW-1185">Reference proteome</keyword>
<gene>
    <name evidence="11" type="ORF">ASIM_LOCUS17615</name>
</gene>
<evidence type="ECO:0000256" key="10">
    <source>
        <dbReference type="ARBA" id="ARBA00033467"/>
    </source>
</evidence>
<sequence length="301" mass="33500">MAFFFTRTVRYIIFAIILYSATQYVLKWKSYTFSPKEFRRLAGLAHGGLVRRDLAVCQQNEGGTWRYASSLRVGIFMEYQTWNVVLGQGGANFRFLMGGGRAWCSDVVHVKVTCSMEKACASGLSNVNKLRNDLRRSYAQHIIDSPWEAAYGGGLSVRVNFLHASTTEFIVVLHAPHTTAGFSGWHWANITCTVLNGDVHRLAFSPNGANKESFKIGANFRHGEFERYTYELTADTFVACYGRGATPLSGVWLASGALANCDPVSLARLGYVYGHGCMHEMGMTLTNTFNYYKGKALKSEL</sequence>
<evidence type="ECO:0000313" key="12">
    <source>
        <dbReference type="Proteomes" id="UP000267096"/>
    </source>
</evidence>